<evidence type="ECO:0000256" key="1">
    <source>
        <dbReference type="ARBA" id="ARBA00004613"/>
    </source>
</evidence>
<comment type="subcellular location">
    <subcellularLocation>
        <location evidence="1">Secreted</location>
    </subcellularLocation>
</comment>
<evidence type="ECO:0000256" key="2">
    <source>
        <dbReference type="ARBA" id="ARBA00005581"/>
    </source>
</evidence>
<dbReference type="GO" id="GO:0060320">
    <property type="term" value="P:rejection of self pollen"/>
    <property type="evidence" value="ECO:0007669"/>
    <property type="project" value="UniProtKB-KW"/>
</dbReference>
<dbReference type="Pfam" id="PF05938">
    <property type="entry name" value="Self-incomp_S1"/>
    <property type="match status" value="1"/>
</dbReference>
<evidence type="ECO:0000256" key="5">
    <source>
        <dbReference type="ARBA" id="ARBA00022729"/>
    </source>
</evidence>
<comment type="similarity">
    <text evidence="2">Belongs to the plant self-incompatibility (S1) protein family.</text>
</comment>
<keyword evidence="8" id="KW-1185">Reference proteome</keyword>
<evidence type="ECO:0000313" key="7">
    <source>
        <dbReference type="EMBL" id="CAA2959336.1"/>
    </source>
</evidence>
<evidence type="ECO:0000256" key="6">
    <source>
        <dbReference type="SAM" id="SignalP"/>
    </source>
</evidence>
<dbReference type="AlphaFoldDB" id="A0A8S0Q055"/>
<feature type="chain" id="PRO_5035921581" description="S-protein homolog" evidence="6">
    <location>
        <begin position="25"/>
        <end position="156"/>
    </location>
</feature>
<dbReference type="InterPro" id="IPR010264">
    <property type="entry name" value="Self-incomp_S1"/>
</dbReference>
<evidence type="ECO:0000256" key="4">
    <source>
        <dbReference type="ARBA" id="ARBA00022525"/>
    </source>
</evidence>
<feature type="signal peptide" evidence="6">
    <location>
        <begin position="1"/>
        <end position="24"/>
    </location>
</feature>
<name>A0A8S0Q055_OLEEU</name>
<keyword evidence="4" id="KW-0964">Secreted</keyword>
<dbReference type="GO" id="GO:0005576">
    <property type="term" value="C:extracellular region"/>
    <property type="evidence" value="ECO:0007669"/>
    <property type="project" value="UniProtKB-SubCell"/>
</dbReference>
<evidence type="ECO:0000256" key="3">
    <source>
        <dbReference type="ARBA" id="ARBA00022471"/>
    </source>
</evidence>
<sequence length="156" mass="18375">MTGEWTTASLLLVAILLLIPTTNAIGKDEEKENEKTKLVVVTNNHTNYLSIRCFSFDDEFNVIHLKPWAQFKFKVHVRKIYPSATMFNCSTNMGTFVAYKFNYLCSEDTYESCDWRFDEENVYRWDPKMNTWYSYNYDPNYESLTRGGVIKGYFAN</sequence>
<evidence type="ECO:0008006" key="9">
    <source>
        <dbReference type="Google" id="ProtNLM"/>
    </source>
</evidence>
<gene>
    <name evidence="7" type="ORF">OLEA9_A073918</name>
</gene>
<dbReference type="OrthoDB" id="1287638at2759"/>
<evidence type="ECO:0000313" key="8">
    <source>
        <dbReference type="Proteomes" id="UP000594638"/>
    </source>
</evidence>
<comment type="caution">
    <text evidence="7">The sequence shown here is derived from an EMBL/GenBank/DDBJ whole genome shotgun (WGS) entry which is preliminary data.</text>
</comment>
<reference evidence="7 8" key="1">
    <citation type="submission" date="2019-12" db="EMBL/GenBank/DDBJ databases">
        <authorList>
            <person name="Alioto T."/>
            <person name="Alioto T."/>
            <person name="Gomez Garrido J."/>
        </authorList>
    </citation>
    <scope>NUCLEOTIDE SEQUENCE [LARGE SCALE GENOMIC DNA]</scope>
</reference>
<dbReference type="EMBL" id="CACTIH010000318">
    <property type="protein sequence ID" value="CAA2959336.1"/>
    <property type="molecule type" value="Genomic_DNA"/>
</dbReference>
<keyword evidence="5 6" id="KW-0732">Signal</keyword>
<dbReference type="Gramene" id="OE9A073918T1">
    <property type="protein sequence ID" value="OE9A073918C1"/>
    <property type="gene ID" value="OE9A073918"/>
</dbReference>
<accession>A0A8S0Q055</accession>
<keyword evidence="3" id="KW-0713">Self-incompatibility</keyword>
<proteinExistence type="inferred from homology"/>
<protein>
    <recommendedName>
        <fullName evidence="9">S-protein homolog</fullName>
    </recommendedName>
</protein>
<organism evidence="7 8">
    <name type="scientific">Olea europaea subsp. europaea</name>
    <dbReference type="NCBI Taxonomy" id="158383"/>
    <lineage>
        <taxon>Eukaryota</taxon>
        <taxon>Viridiplantae</taxon>
        <taxon>Streptophyta</taxon>
        <taxon>Embryophyta</taxon>
        <taxon>Tracheophyta</taxon>
        <taxon>Spermatophyta</taxon>
        <taxon>Magnoliopsida</taxon>
        <taxon>eudicotyledons</taxon>
        <taxon>Gunneridae</taxon>
        <taxon>Pentapetalae</taxon>
        <taxon>asterids</taxon>
        <taxon>lamiids</taxon>
        <taxon>Lamiales</taxon>
        <taxon>Oleaceae</taxon>
        <taxon>Oleeae</taxon>
        <taxon>Olea</taxon>
    </lineage>
</organism>
<dbReference type="Proteomes" id="UP000594638">
    <property type="component" value="Unassembled WGS sequence"/>
</dbReference>